<evidence type="ECO:0000256" key="9">
    <source>
        <dbReference type="ARBA" id="ARBA00023136"/>
    </source>
</evidence>
<dbReference type="PANTHER" id="PTHR11690:SF248">
    <property type="entry name" value="PICKPOCKET 17, ISOFORM A"/>
    <property type="match status" value="1"/>
</dbReference>
<evidence type="ECO:0000313" key="15">
    <source>
        <dbReference type="Proteomes" id="UP000283509"/>
    </source>
</evidence>
<dbReference type="InterPro" id="IPR001873">
    <property type="entry name" value="ENaC"/>
</dbReference>
<feature type="region of interest" description="Disordered" evidence="13">
    <location>
        <begin position="517"/>
        <end position="544"/>
    </location>
</feature>
<keyword evidence="9" id="KW-0472">Membrane</keyword>
<evidence type="ECO:0000256" key="8">
    <source>
        <dbReference type="ARBA" id="ARBA00023065"/>
    </source>
</evidence>
<gene>
    <name evidence="14" type="ORF">C7M84_017435</name>
</gene>
<dbReference type="PANTHER" id="PTHR11690">
    <property type="entry name" value="AMILORIDE-SENSITIVE SODIUM CHANNEL-RELATED"/>
    <property type="match status" value="1"/>
</dbReference>
<sequence length="707" mass="75171">MKGQLSPPVVQDGAGGGSWRPVRTVAEAGRAKPGGHRPTLPTQMSRTRTPPFAQAKVTYGRVVRDTWSTFWSGTSLAGVGNAGNARHLLPRVIWCILTVVAIYFTTKDTIAVIETYFEYPYTTQVSLEQKGGVEFPAVTVCNQNRVSCQKLHIYMLAELSSRSNDSDLLVEMYNVTQCGVDGLGCARIRQQYYVYYTGKQEEIPDKLYEKDFCLRCEEILKQYVDECKETESGKEAVPSSYLDFLWQRRKCYEKSISLDDIPLSTQGFDERRQSLKKCPETKGLVDSPDVSIVTDAALALLTDILNNAAVISSVSNLLANTTLSVGAISDLLKSAEVTTAISDTLSNLASANINSIPELLDSIAVISSVSGALKNATLGIAVLSDQLKNTTLNIASVSDLLSGTLSASSLSSLLNSTTLNIDSVSNLLNTTTLNVASVSDLLNATTSNLTSLSDLLNTTTLDISSVSNLLNGTTSSVSDLLNNTSLSGLLNSTSLNTTSLTESVNATNTTTDLTTISDATTNLTNPTSLSGTSNTTSLSDSSINTANDTGSSALSDAVGSATSGTSSLLGGSAEASAGATAESPTEQRNLLSLRRKRQLSVLTDTVGALDNTVGAALDGALGVVDGLGLDGALTLDAITNILQESDTKELKDASFVAMPVSEEYNLRMKFLSMFVGLSPRIRRGIGYDFKELVRDCDFLGRKCDNEG</sequence>
<keyword evidence="4 12" id="KW-0894">Sodium channel</keyword>
<dbReference type="GO" id="GO:0015280">
    <property type="term" value="F:ligand-gated sodium channel activity"/>
    <property type="evidence" value="ECO:0007669"/>
    <property type="project" value="TreeGrafter"/>
</dbReference>
<keyword evidence="5 12" id="KW-0812">Transmembrane</keyword>
<evidence type="ECO:0000313" key="14">
    <source>
        <dbReference type="EMBL" id="ROT64632.1"/>
    </source>
</evidence>
<evidence type="ECO:0000256" key="2">
    <source>
        <dbReference type="ARBA" id="ARBA00007193"/>
    </source>
</evidence>
<evidence type="ECO:0000256" key="13">
    <source>
        <dbReference type="SAM" id="MobiDB-lite"/>
    </source>
</evidence>
<reference evidence="14 15" key="1">
    <citation type="submission" date="2018-04" db="EMBL/GenBank/DDBJ databases">
        <authorList>
            <person name="Zhang X."/>
            <person name="Yuan J."/>
            <person name="Li F."/>
            <person name="Xiang J."/>
        </authorList>
    </citation>
    <scope>NUCLEOTIDE SEQUENCE [LARGE SCALE GENOMIC DNA]</scope>
    <source>
        <tissue evidence="14">Muscle</tissue>
    </source>
</reference>
<keyword evidence="3 12" id="KW-0813">Transport</keyword>
<feature type="compositionally biased region" description="Low complexity" evidence="13">
    <location>
        <begin position="565"/>
        <end position="583"/>
    </location>
</feature>
<dbReference type="Proteomes" id="UP000283509">
    <property type="component" value="Unassembled WGS sequence"/>
</dbReference>
<keyword evidence="10 12" id="KW-0739">Sodium transport</keyword>
<evidence type="ECO:0000256" key="12">
    <source>
        <dbReference type="RuleBase" id="RU000679"/>
    </source>
</evidence>
<evidence type="ECO:0000256" key="11">
    <source>
        <dbReference type="ARBA" id="ARBA00023303"/>
    </source>
</evidence>
<evidence type="ECO:0000256" key="3">
    <source>
        <dbReference type="ARBA" id="ARBA00022448"/>
    </source>
</evidence>
<comment type="subcellular location">
    <subcellularLocation>
        <location evidence="1">Membrane</location>
        <topology evidence="1">Multi-pass membrane protein</topology>
    </subcellularLocation>
</comment>
<dbReference type="GO" id="GO:0005886">
    <property type="term" value="C:plasma membrane"/>
    <property type="evidence" value="ECO:0007669"/>
    <property type="project" value="TreeGrafter"/>
</dbReference>
<keyword evidence="11 12" id="KW-0407">Ion channel</keyword>
<evidence type="ECO:0000256" key="7">
    <source>
        <dbReference type="ARBA" id="ARBA00023053"/>
    </source>
</evidence>
<comment type="caution">
    <text evidence="14">The sequence shown here is derived from an EMBL/GenBank/DDBJ whole genome shotgun (WGS) entry which is preliminary data.</text>
</comment>
<comment type="similarity">
    <text evidence="2 12">Belongs to the amiloride-sensitive sodium channel (TC 1.A.6) family.</text>
</comment>
<keyword evidence="15" id="KW-1185">Reference proteome</keyword>
<dbReference type="OrthoDB" id="6382381at2759"/>
<evidence type="ECO:0000256" key="6">
    <source>
        <dbReference type="ARBA" id="ARBA00022989"/>
    </source>
</evidence>
<name>A0A3R7PFE6_PENVA</name>
<protein>
    <submittedName>
        <fullName evidence="14">Uncharacterized protein</fullName>
    </submittedName>
</protein>
<keyword evidence="7" id="KW-0915">Sodium</keyword>
<dbReference type="AlphaFoldDB" id="A0A3R7PFE6"/>
<accession>A0A3R7PFE6</accession>
<evidence type="ECO:0000256" key="10">
    <source>
        <dbReference type="ARBA" id="ARBA00023201"/>
    </source>
</evidence>
<proteinExistence type="inferred from homology"/>
<evidence type="ECO:0000256" key="5">
    <source>
        <dbReference type="ARBA" id="ARBA00022692"/>
    </source>
</evidence>
<evidence type="ECO:0000256" key="4">
    <source>
        <dbReference type="ARBA" id="ARBA00022461"/>
    </source>
</evidence>
<reference evidence="14 15" key="2">
    <citation type="submission" date="2019-01" db="EMBL/GenBank/DDBJ databases">
        <title>The decoding of complex shrimp genome reveals the adaptation for benthos swimmer, frequently molting mechanism and breeding impact on genome.</title>
        <authorList>
            <person name="Sun Y."/>
            <person name="Gao Y."/>
            <person name="Yu Y."/>
        </authorList>
    </citation>
    <scope>NUCLEOTIDE SEQUENCE [LARGE SCALE GENOMIC DNA]</scope>
    <source>
        <tissue evidence="14">Muscle</tissue>
    </source>
</reference>
<keyword evidence="8 12" id="KW-0406">Ion transport</keyword>
<feature type="region of interest" description="Disordered" evidence="13">
    <location>
        <begin position="1"/>
        <end position="47"/>
    </location>
</feature>
<feature type="region of interest" description="Disordered" evidence="13">
    <location>
        <begin position="565"/>
        <end position="588"/>
    </location>
</feature>
<evidence type="ECO:0000256" key="1">
    <source>
        <dbReference type="ARBA" id="ARBA00004141"/>
    </source>
</evidence>
<organism evidence="14 15">
    <name type="scientific">Penaeus vannamei</name>
    <name type="common">Whiteleg shrimp</name>
    <name type="synonym">Litopenaeus vannamei</name>
    <dbReference type="NCBI Taxonomy" id="6689"/>
    <lineage>
        <taxon>Eukaryota</taxon>
        <taxon>Metazoa</taxon>
        <taxon>Ecdysozoa</taxon>
        <taxon>Arthropoda</taxon>
        <taxon>Crustacea</taxon>
        <taxon>Multicrustacea</taxon>
        <taxon>Malacostraca</taxon>
        <taxon>Eumalacostraca</taxon>
        <taxon>Eucarida</taxon>
        <taxon>Decapoda</taxon>
        <taxon>Dendrobranchiata</taxon>
        <taxon>Penaeoidea</taxon>
        <taxon>Penaeidae</taxon>
        <taxon>Penaeus</taxon>
    </lineage>
</organism>
<dbReference type="Pfam" id="PF00858">
    <property type="entry name" value="ASC"/>
    <property type="match status" value="1"/>
</dbReference>
<dbReference type="EMBL" id="QCYY01003221">
    <property type="protein sequence ID" value="ROT64632.1"/>
    <property type="molecule type" value="Genomic_DNA"/>
</dbReference>
<keyword evidence="6" id="KW-1133">Transmembrane helix</keyword>